<evidence type="ECO:0000313" key="2">
    <source>
        <dbReference type="Proteomes" id="UP001189429"/>
    </source>
</evidence>
<protein>
    <submittedName>
        <fullName evidence="1">Uncharacterized protein</fullName>
    </submittedName>
</protein>
<evidence type="ECO:0000313" key="1">
    <source>
        <dbReference type="EMBL" id="CAK0880487.1"/>
    </source>
</evidence>
<sequence length="448" mass="47783">MVHSGCGAAWAAASARTLARRLRRERRREVGETRATALAWRTAALRRALAAHWQLADRLGAHAPKFGETVAAARLIGLEDGLQEVLEDLALGNWARHAPPPGQERFRPPPEHAKLQDEIEVGLSRSATPYWPSRPPGCWAEPCNPAVLLAGLGVEIPEALAAGAGVGTSCEIIVERGDAGEYTPPPMQDVTRLGVGSGDSNDSVVSSSLQDTGATHTFSFSASSHAEIISSNVLSNPSAVGTEFQERHNDALELEIMVIPGSLNGGSQVETQVSVDRSSLQDRGAPDTFSDSYHAEAVSSHVLSCSSEVEIQHEERHDADPKTAVVVIPDSAVSRSLQDTDTGDALPQEILRMLAAQFLGEEVQEGEVVASYLENVEDSIQTVDELYELQGAVQETIGMLIDAGLVLVARQADDDLRPQSRVIILGPSGPHGRLLVGPLQSKPQTSRG</sequence>
<dbReference type="EMBL" id="CAUYUJ010018082">
    <property type="protein sequence ID" value="CAK0880487.1"/>
    <property type="molecule type" value="Genomic_DNA"/>
</dbReference>
<reference evidence="1" key="1">
    <citation type="submission" date="2023-10" db="EMBL/GenBank/DDBJ databases">
        <authorList>
            <person name="Chen Y."/>
            <person name="Shah S."/>
            <person name="Dougan E. K."/>
            <person name="Thang M."/>
            <person name="Chan C."/>
        </authorList>
    </citation>
    <scope>NUCLEOTIDE SEQUENCE [LARGE SCALE GENOMIC DNA]</scope>
</reference>
<accession>A0ABN9W344</accession>
<comment type="caution">
    <text evidence="1">The sequence shown here is derived from an EMBL/GenBank/DDBJ whole genome shotgun (WGS) entry which is preliminary data.</text>
</comment>
<organism evidence="1 2">
    <name type="scientific">Prorocentrum cordatum</name>
    <dbReference type="NCBI Taxonomy" id="2364126"/>
    <lineage>
        <taxon>Eukaryota</taxon>
        <taxon>Sar</taxon>
        <taxon>Alveolata</taxon>
        <taxon>Dinophyceae</taxon>
        <taxon>Prorocentrales</taxon>
        <taxon>Prorocentraceae</taxon>
        <taxon>Prorocentrum</taxon>
    </lineage>
</organism>
<dbReference type="Proteomes" id="UP001189429">
    <property type="component" value="Unassembled WGS sequence"/>
</dbReference>
<name>A0ABN9W344_9DINO</name>
<proteinExistence type="predicted"/>
<keyword evidence="2" id="KW-1185">Reference proteome</keyword>
<gene>
    <name evidence="1" type="ORF">PCOR1329_LOCUS63616</name>
</gene>